<comment type="caution">
    <text evidence="1">The sequence shown here is derived from an EMBL/GenBank/DDBJ whole genome shotgun (WGS) entry which is preliminary data.</text>
</comment>
<gene>
    <name evidence="1" type="ORF">M9H77_05405</name>
</gene>
<organism evidence="1 2">
    <name type="scientific">Catharanthus roseus</name>
    <name type="common">Madagascar periwinkle</name>
    <name type="synonym">Vinca rosea</name>
    <dbReference type="NCBI Taxonomy" id="4058"/>
    <lineage>
        <taxon>Eukaryota</taxon>
        <taxon>Viridiplantae</taxon>
        <taxon>Streptophyta</taxon>
        <taxon>Embryophyta</taxon>
        <taxon>Tracheophyta</taxon>
        <taxon>Spermatophyta</taxon>
        <taxon>Magnoliopsida</taxon>
        <taxon>eudicotyledons</taxon>
        <taxon>Gunneridae</taxon>
        <taxon>Pentapetalae</taxon>
        <taxon>asterids</taxon>
        <taxon>lamiids</taxon>
        <taxon>Gentianales</taxon>
        <taxon>Apocynaceae</taxon>
        <taxon>Rauvolfioideae</taxon>
        <taxon>Vinceae</taxon>
        <taxon>Catharanthinae</taxon>
        <taxon>Catharanthus</taxon>
    </lineage>
</organism>
<name>A0ACC0CH67_CATRO</name>
<reference evidence="2" key="1">
    <citation type="journal article" date="2023" name="Nat. Plants">
        <title>Single-cell RNA sequencing provides a high-resolution roadmap for understanding the multicellular compartmentation of specialized metabolism.</title>
        <authorList>
            <person name="Sun S."/>
            <person name="Shen X."/>
            <person name="Li Y."/>
            <person name="Li Y."/>
            <person name="Wang S."/>
            <person name="Li R."/>
            <person name="Zhang H."/>
            <person name="Shen G."/>
            <person name="Guo B."/>
            <person name="Wei J."/>
            <person name="Xu J."/>
            <person name="St-Pierre B."/>
            <person name="Chen S."/>
            <person name="Sun C."/>
        </authorList>
    </citation>
    <scope>NUCLEOTIDE SEQUENCE [LARGE SCALE GENOMIC DNA]</scope>
</reference>
<evidence type="ECO:0000313" key="1">
    <source>
        <dbReference type="EMBL" id="KAI5684177.1"/>
    </source>
</evidence>
<accession>A0ACC0CH67</accession>
<sequence length="775" mass="88277">MESTARYGRALQAHLSSSLKQRRSGYEPSDTETELPDSPWREADDKTEVLNQYQELNVLHHQDRDKSPLKLSRSNTVKLQNGANSPQRDTLVSPVRRRHNRSNVSPFSRSELGRNNPDDNPKPDYESLRATSPFSRSERPRYNRGDVKPDSDSRRSMDPFSISEQRRHVSPYRNNASKVSEGSNYNRRAASAPRARLKEYESLKLEGDKEKKRVDRNLSPLPRNTSRMERDNNFKYNPSGGEINEMLANVKISKAPPGVAPTFESTDSIAPGDIFFSRDYTGFPMQKSVFATNGSTRSKFNKKLESYAERDPNPHQGMKGNYQFNQTQVNSGTTVYTKSSINNSTAISRQTSTLSDYSGRTNGSARKFAANRQKNQSEKWFSCIKKGSCRTSKRSPEKETELYEATVIEKAFVLESLRQFWADKHQPGSLSGFTCHKQEAVLLKQLVSVEMFPHILLKGPPGSGKKALTMALLSEIYGPSAWHISHELRYFYVQDTRARQVAVPVSSSPHHVELNVNLESNAIHALLAIVKQISADHAVTPEISVLNLKADYKVVVLYEVDKAAENIQHLIKWIMDGYSDACKLILCCEDDTSILEHVKSRCKVFNIEPPVTHEIMEVLIQIARKEDFELPMSFAAKIANKSKQNMRRAIMALEACKAHNYPFAEDQPILLGWEETIVELASEILSDPSPQKLFFIRGKFQKLLLEFVHPKLILLKLVEQFLKRVEAGSKRELYFWHAYYDKRLPAGTSALLKLEEFTAKIMSIYRRSFNQRQES</sequence>
<dbReference type="Proteomes" id="UP001060085">
    <property type="component" value="Linkage Group LG01"/>
</dbReference>
<keyword evidence="2" id="KW-1185">Reference proteome</keyword>
<proteinExistence type="predicted"/>
<evidence type="ECO:0000313" key="2">
    <source>
        <dbReference type="Proteomes" id="UP001060085"/>
    </source>
</evidence>
<dbReference type="EMBL" id="CM044701">
    <property type="protein sequence ID" value="KAI5684177.1"/>
    <property type="molecule type" value="Genomic_DNA"/>
</dbReference>
<protein>
    <submittedName>
        <fullName evidence="1">Uncharacterized protein</fullName>
    </submittedName>
</protein>